<dbReference type="GO" id="GO:0072344">
    <property type="term" value="P:rescue of stalled ribosome"/>
    <property type="evidence" value="ECO:0007669"/>
    <property type="project" value="EnsemblFungi"/>
</dbReference>
<dbReference type="GO" id="GO:0141014">
    <property type="term" value="P:ribosome hibernation"/>
    <property type="evidence" value="ECO:0007669"/>
    <property type="project" value="EnsemblFungi"/>
</dbReference>
<dbReference type="GO" id="GO:1990116">
    <property type="term" value="P:ribosome-associated ubiquitin-dependent protein catabolic process"/>
    <property type="evidence" value="ECO:0007669"/>
    <property type="project" value="EnsemblFungi"/>
</dbReference>
<dbReference type="Proteomes" id="UP000095023">
    <property type="component" value="Unassembled WGS sequence"/>
</dbReference>
<evidence type="ECO:0000256" key="4">
    <source>
        <dbReference type="ARBA" id="ARBA00035297"/>
    </source>
</evidence>
<keyword evidence="2 6" id="KW-0853">WD repeat</keyword>
<evidence type="ECO:0000313" key="7">
    <source>
        <dbReference type="EMBL" id="ODV91940.1"/>
    </source>
</evidence>
<dbReference type="InterPro" id="IPR001680">
    <property type="entry name" value="WD40_rpt"/>
</dbReference>
<dbReference type="GO" id="GO:2000765">
    <property type="term" value="P:regulation of cytoplasmic translation"/>
    <property type="evidence" value="ECO:0007669"/>
    <property type="project" value="EnsemblFungi"/>
</dbReference>
<dbReference type="GO" id="GO:0001965">
    <property type="term" value="F:G-protein alpha-subunit binding"/>
    <property type="evidence" value="ECO:0007669"/>
    <property type="project" value="EnsemblFungi"/>
</dbReference>
<dbReference type="PROSITE" id="PS00678">
    <property type="entry name" value="WD_REPEATS_1"/>
    <property type="match status" value="3"/>
</dbReference>
<protein>
    <recommendedName>
        <fullName evidence="4">Small ribosomal subunit protein RACK1</fullName>
    </recommendedName>
    <alternativeName>
        <fullName evidence="5">Guanine nucleotide-binding protein subunit beta-like protein</fullName>
    </alternativeName>
</protein>
<feature type="repeat" description="WD" evidence="6">
    <location>
        <begin position="146"/>
        <end position="180"/>
    </location>
</feature>
<organism evidence="7 8">
    <name type="scientific">Tortispora caseinolytica NRRL Y-17796</name>
    <dbReference type="NCBI Taxonomy" id="767744"/>
    <lineage>
        <taxon>Eukaryota</taxon>
        <taxon>Fungi</taxon>
        <taxon>Dikarya</taxon>
        <taxon>Ascomycota</taxon>
        <taxon>Saccharomycotina</taxon>
        <taxon>Trigonopsidomycetes</taxon>
        <taxon>Trigonopsidales</taxon>
        <taxon>Trigonopsidaceae</taxon>
        <taxon>Tortispora</taxon>
    </lineage>
</organism>
<reference evidence="8" key="1">
    <citation type="submission" date="2016-02" db="EMBL/GenBank/DDBJ databases">
        <title>Comparative genomics of biotechnologically important yeasts.</title>
        <authorList>
            <consortium name="DOE Joint Genome Institute"/>
            <person name="Riley R."/>
            <person name="Haridas S."/>
            <person name="Wolfe K.H."/>
            <person name="Lopes M.R."/>
            <person name="Hittinger C.T."/>
            <person name="Goker M."/>
            <person name="Salamov A."/>
            <person name="Wisecaver J."/>
            <person name="Long T.M."/>
            <person name="Aerts A.L."/>
            <person name="Barry K."/>
            <person name="Choi C."/>
            <person name="Clum A."/>
            <person name="Coughlan A.Y."/>
            <person name="Deshpande S."/>
            <person name="Douglass A.P."/>
            <person name="Hanson S.J."/>
            <person name="Klenk H.-P."/>
            <person name="Labutti K."/>
            <person name="Lapidus A."/>
            <person name="Lindquist E."/>
            <person name="Lipzen A."/>
            <person name="Meier-Kolthoff J.P."/>
            <person name="Ohm R.A."/>
            <person name="Otillar R.P."/>
            <person name="Pangilinan J."/>
            <person name="Peng Y."/>
            <person name="Rokas A."/>
            <person name="Rosa C.A."/>
            <person name="Scheuner C."/>
            <person name="Sibirny A.A."/>
            <person name="Slot J.C."/>
            <person name="Stielow J.B."/>
            <person name="Sun H."/>
            <person name="Kurtzman C.P."/>
            <person name="Blackwell M."/>
            <person name="Jeffries T.W."/>
            <person name="Grigoriev I.V."/>
        </authorList>
    </citation>
    <scope>NUCLEOTIDE SEQUENCE [LARGE SCALE GENOMIC DNA]</scope>
    <source>
        <strain evidence="8">NRRL Y-17796</strain>
    </source>
</reference>
<dbReference type="GO" id="GO:2001125">
    <property type="term" value="P:negative regulation of translational frameshifting"/>
    <property type="evidence" value="ECO:0007669"/>
    <property type="project" value="EnsemblFungi"/>
</dbReference>
<evidence type="ECO:0000256" key="2">
    <source>
        <dbReference type="ARBA" id="ARBA00022574"/>
    </source>
</evidence>
<dbReference type="AlphaFoldDB" id="A0A1E4TJK5"/>
<dbReference type="PRINTS" id="PR00320">
    <property type="entry name" value="GPROTEINBRPT"/>
</dbReference>
<dbReference type="SUPFAM" id="SSF50978">
    <property type="entry name" value="WD40 repeat-like"/>
    <property type="match status" value="1"/>
</dbReference>
<dbReference type="InterPro" id="IPR015943">
    <property type="entry name" value="WD40/YVTN_repeat-like_dom_sf"/>
</dbReference>
<dbReference type="GO" id="GO:0022627">
    <property type="term" value="C:cytosolic small ribosomal subunit"/>
    <property type="evidence" value="ECO:0007669"/>
    <property type="project" value="EnsemblFungi"/>
</dbReference>
<name>A0A1E4TJK5_9ASCO</name>
<evidence type="ECO:0000256" key="1">
    <source>
        <dbReference type="ARBA" id="ARBA00007253"/>
    </source>
</evidence>
<feature type="repeat" description="WD" evidence="6">
    <location>
        <begin position="289"/>
        <end position="317"/>
    </location>
</feature>
<evidence type="ECO:0000256" key="3">
    <source>
        <dbReference type="ARBA" id="ARBA00022737"/>
    </source>
</evidence>
<dbReference type="PROSITE" id="PS50082">
    <property type="entry name" value="WD_REPEATS_2"/>
    <property type="match status" value="6"/>
</dbReference>
<feature type="repeat" description="WD" evidence="6">
    <location>
        <begin position="103"/>
        <end position="137"/>
    </location>
</feature>
<feature type="repeat" description="WD" evidence="6">
    <location>
        <begin position="13"/>
        <end position="55"/>
    </location>
</feature>
<dbReference type="GO" id="GO:0070651">
    <property type="term" value="P:nonfunctional rRNA decay"/>
    <property type="evidence" value="ECO:0007669"/>
    <property type="project" value="EnsemblFungi"/>
</dbReference>
<comment type="similarity">
    <text evidence="1">Belongs to the WD repeat G protein beta family. Ribosomal protein RACK1 subfamily.</text>
</comment>
<dbReference type="PROSITE" id="PS50294">
    <property type="entry name" value="WD_REPEATS_REGION"/>
    <property type="match status" value="6"/>
</dbReference>
<dbReference type="InterPro" id="IPR019775">
    <property type="entry name" value="WD40_repeat_CS"/>
</dbReference>
<dbReference type="GO" id="GO:0007186">
    <property type="term" value="P:G protein-coupled receptor signaling pathway"/>
    <property type="evidence" value="ECO:0007669"/>
    <property type="project" value="EnsemblFungi"/>
</dbReference>
<dbReference type="InterPro" id="IPR020472">
    <property type="entry name" value="WD40_PAC1"/>
</dbReference>
<dbReference type="Gene3D" id="2.130.10.10">
    <property type="entry name" value="YVTN repeat-like/Quinoprotein amine dehydrogenase"/>
    <property type="match status" value="1"/>
</dbReference>
<dbReference type="GO" id="GO:0031139">
    <property type="term" value="P:positive regulation of conjugation with cellular fusion"/>
    <property type="evidence" value="ECO:0007669"/>
    <property type="project" value="EnsemblFungi"/>
</dbReference>
<dbReference type="GO" id="GO:0045182">
    <property type="term" value="F:translation regulator activity"/>
    <property type="evidence" value="ECO:0007669"/>
    <property type="project" value="InterPro"/>
</dbReference>
<feature type="repeat" description="WD" evidence="6">
    <location>
        <begin position="190"/>
        <end position="231"/>
    </location>
</feature>
<dbReference type="SMART" id="SM00320">
    <property type="entry name" value="WD40"/>
    <property type="match status" value="7"/>
</dbReference>
<proteinExistence type="inferred from homology"/>
<dbReference type="OrthoDB" id="7875889at2759"/>
<dbReference type="GO" id="GO:0006521">
    <property type="term" value="P:regulation of amino acid metabolic process"/>
    <property type="evidence" value="ECO:0007669"/>
    <property type="project" value="EnsemblFungi"/>
</dbReference>
<sequence length="317" mass="34619">MAVKETLVLRGTLEGHNGWVTALATAPENPDLLISASRDKTLLVWKLTRDEQQYGVPVRALHGHSHIVSDVALAADAKHAISSSWDRTLRLWDLRTGKTLRRFVGHKGDVLSVSLSPDNRLIVSGSRDKSIKLWNIQGECKYTVTDKGHTDWVTAVRYSPNPTHPIVVTTGWDKKMKVWNATNFGLQADATGHNGQINAVTIAPDGTLCATGGKDGVCYLWDLQKSAALYSLDAGDEIHALAFSPNRFWLCAATSSAIRIFNLADRAPVDEVRPDAPLSGSGKIPECISLVWSPDGQTLFAGYTDNVIRVWQVMAAI</sequence>
<dbReference type="InterPro" id="IPR036322">
    <property type="entry name" value="WD40_repeat_dom_sf"/>
</dbReference>
<keyword evidence="3" id="KW-0677">Repeat</keyword>
<accession>A0A1E4TJK5</accession>
<dbReference type="GO" id="GO:1903753">
    <property type="term" value="P:negative regulation of p38MAPK cascade"/>
    <property type="evidence" value="ECO:0007669"/>
    <property type="project" value="EnsemblFungi"/>
</dbReference>
<dbReference type="InterPro" id="IPR045223">
    <property type="entry name" value="RACK1-like"/>
</dbReference>
<dbReference type="GO" id="GO:0043495">
    <property type="term" value="F:protein-membrane adaptor activity"/>
    <property type="evidence" value="ECO:0007669"/>
    <property type="project" value="EnsemblFungi"/>
</dbReference>
<dbReference type="GO" id="GO:0003735">
    <property type="term" value="F:structural constituent of ribosome"/>
    <property type="evidence" value="ECO:0007669"/>
    <property type="project" value="EnsemblFungi"/>
</dbReference>
<dbReference type="Pfam" id="PF00400">
    <property type="entry name" value="WD40"/>
    <property type="match status" value="6"/>
</dbReference>
<dbReference type="GO" id="GO:0043022">
    <property type="term" value="F:ribosome binding"/>
    <property type="evidence" value="ECO:0007669"/>
    <property type="project" value="EnsemblFungi"/>
</dbReference>
<dbReference type="FunFam" id="2.130.10.10:FF:000039">
    <property type="entry name" value="Guanine nucleotide-binding protein subunit beta-like protein"/>
    <property type="match status" value="1"/>
</dbReference>
<dbReference type="GO" id="GO:1902660">
    <property type="term" value="P:negative regulation of glucose mediated signaling pathway"/>
    <property type="evidence" value="ECO:0007669"/>
    <property type="project" value="EnsemblFungi"/>
</dbReference>
<dbReference type="GO" id="GO:0005092">
    <property type="term" value="F:GDP-dissociation inhibitor activity"/>
    <property type="evidence" value="ECO:0007669"/>
    <property type="project" value="EnsemblFungi"/>
</dbReference>
<dbReference type="GO" id="GO:0140469">
    <property type="term" value="P:GCN2-mediated signaling"/>
    <property type="evidence" value="ECO:0007669"/>
    <property type="project" value="EnsemblFungi"/>
</dbReference>
<keyword evidence="8" id="KW-1185">Reference proteome</keyword>
<dbReference type="GO" id="GO:1990145">
    <property type="term" value="P:maintenance of translational fidelity"/>
    <property type="evidence" value="ECO:0007669"/>
    <property type="project" value="EnsemblFungi"/>
</dbReference>
<dbReference type="CDD" id="cd00200">
    <property type="entry name" value="WD40"/>
    <property type="match status" value="1"/>
</dbReference>
<dbReference type="GO" id="GO:0030546">
    <property type="term" value="F:signaling receptor activator activity"/>
    <property type="evidence" value="ECO:0007669"/>
    <property type="project" value="EnsemblFungi"/>
</dbReference>
<dbReference type="GO" id="GO:0061157">
    <property type="term" value="P:mRNA destabilization"/>
    <property type="evidence" value="ECO:0007669"/>
    <property type="project" value="EnsemblFungi"/>
</dbReference>
<evidence type="ECO:0000256" key="6">
    <source>
        <dbReference type="PROSITE-ProRule" id="PRU00221"/>
    </source>
</evidence>
<dbReference type="GO" id="GO:1903138">
    <property type="term" value="P:negative regulation of cell integrity MAPK cascade"/>
    <property type="evidence" value="ECO:0007669"/>
    <property type="project" value="EnsemblFungi"/>
</dbReference>
<evidence type="ECO:0000256" key="5">
    <source>
        <dbReference type="ARBA" id="ARBA00035400"/>
    </source>
</evidence>
<dbReference type="PANTHER" id="PTHR19868">
    <property type="entry name" value="RECEPTOR FOR ACTIVATED PROTEIN KINASE C RACK1"/>
    <property type="match status" value="1"/>
</dbReference>
<dbReference type="GO" id="GO:0010508">
    <property type="term" value="P:positive regulation of autophagy"/>
    <property type="evidence" value="ECO:0007669"/>
    <property type="project" value="EnsemblFungi"/>
</dbReference>
<evidence type="ECO:0000313" key="8">
    <source>
        <dbReference type="Proteomes" id="UP000095023"/>
    </source>
</evidence>
<gene>
    <name evidence="7" type="ORF">CANCADRAFT_55704</name>
</gene>
<feature type="repeat" description="WD" evidence="6">
    <location>
        <begin position="61"/>
        <end position="102"/>
    </location>
</feature>
<dbReference type="EMBL" id="KV453841">
    <property type="protein sequence ID" value="ODV91940.1"/>
    <property type="molecule type" value="Genomic_DNA"/>
</dbReference>